<dbReference type="GO" id="GO:0009279">
    <property type="term" value="C:cell outer membrane"/>
    <property type="evidence" value="ECO:0007669"/>
    <property type="project" value="UniProtKB-SubCell"/>
</dbReference>
<keyword evidence="5" id="KW-0812">Transmembrane</keyword>
<dbReference type="PANTHER" id="PTHR30026">
    <property type="entry name" value="OUTER MEMBRANE PROTEIN TOLC"/>
    <property type="match status" value="1"/>
</dbReference>
<sequence>MSFATSMRRPALASGLAFLALAALALPAREAAAQTLDQALAQAYVNNPTLNSQRAGTRAVDETVPQALSGYRPTLFATASAGVESARARSQGVSTSGTLWPRQFALTATQTIFNGFITANTTRTAESQVRGSRETLRNTEQAVLLNGATAYMNVIQAIALLDLQNQNLAALQQELRATRDRFNVGEVTRTDVAQAEARVADAQYGVSQAIANLSSAKAVYRQVIGVEPGRLVSPGAAIEAMLPRNLGQVVTAGLDHHPAVKASEFAVDAAMFQVKVAEGALMPNLNVQGQLYQTYDSSASVDSARAAEVTLNLSVPIYQGGVEYANIRQNKELLTQARIEVDVNRDSIRALAVQYWGALEASKAQIASAQSAVAANTLALEGVREEWRVGQRTTTDVLNAQRDLTNSRSALVTAQRDRVVAAYSLVSIIGKLDAISLRLKVNVYNPTVHYNQVRDSWAGVRTPDGK</sequence>
<accession>A0A3L7AP16</accession>
<feature type="coiled-coil region" evidence="8">
    <location>
        <begin position="154"/>
        <end position="181"/>
    </location>
</feature>
<dbReference type="PANTHER" id="PTHR30026:SF22">
    <property type="entry name" value="OUTER MEMBRANE EFFLUX PROTEIN"/>
    <property type="match status" value="1"/>
</dbReference>
<dbReference type="GO" id="GO:0015562">
    <property type="term" value="F:efflux transmembrane transporter activity"/>
    <property type="evidence" value="ECO:0007669"/>
    <property type="project" value="InterPro"/>
</dbReference>
<evidence type="ECO:0000256" key="2">
    <source>
        <dbReference type="ARBA" id="ARBA00007613"/>
    </source>
</evidence>
<evidence type="ECO:0000256" key="5">
    <source>
        <dbReference type="ARBA" id="ARBA00022692"/>
    </source>
</evidence>
<dbReference type="RefSeq" id="WP_121622024.1">
    <property type="nucleotide sequence ID" value="NZ_JACIIW010000003.1"/>
</dbReference>
<gene>
    <name evidence="10" type="ORF">D9R14_04065</name>
</gene>
<evidence type="ECO:0000256" key="4">
    <source>
        <dbReference type="ARBA" id="ARBA00022452"/>
    </source>
</evidence>
<dbReference type="GO" id="GO:1990281">
    <property type="term" value="C:efflux pump complex"/>
    <property type="evidence" value="ECO:0007669"/>
    <property type="project" value="TreeGrafter"/>
</dbReference>
<dbReference type="Proteomes" id="UP000269692">
    <property type="component" value="Unassembled WGS sequence"/>
</dbReference>
<evidence type="ECO:0000256" key="7">
    <source>
        <dbReference type="ARBA" id="ARBA00023237"/>
    </source>
</evidence>
<dbReference type="InterPro" id="IPR051906">
    <property type="entry name" value="TolC-like"/>
</dbReference>
<keyword evidence="6" id="KW-0472">Membrane</keyword>
<evidence type="ECO:0000313" key="10">
    <source>
        <dbReference type="EMBL" id="RLP81172.1"/>
    </source>
</evidence>
<keyword evidence="8" id="KW-0175">Coiled coil</keyword>
<keyword evidence="3" id="KW-0813">Transport</keyword>
<reference evidence="10 11" key="1">
    <citation type="submission" date="2018-10" db="EMBL/GenBank/DDBJ databases">
        <title>Xanthobacter tagetidis genome sequencing and assembly.</title>
        <authorList>
            <person name="Maclea K.S."/>
            <person name="Goen A.E."/>
            <person name="Fatima S.A."/>
        </authorList>
    </citation>
    <scope>NUCLEOTIDE SEQUENCE [LARGE SCALE GENOMIC DNA]</scope>
    <source>
        <strain evidence="10 11">ATCC 700314</strain>
    </source>
</reference>
<evidence type="ECO:0000256" key="3">
    <source>
        <dbReference type="ARBA" id="ARBA00022448"/>
    </source>
</evidence>
<keyword evidence="9" id="KW-0732">Signal</keyword>
<evidence type="ECO:0000256" key="9">
    <source>
        <dbReference type="SAM" id="SignalP"/>
    </source>
</evidence>
<evidence type="ECO:0000313" key="11">
    <source>
        <dbReference type="Proteomes" id="UP000269692"/>
    </source>
</evidence>
<proteinExistence type="inferred from homology"/>
<dbReference type="OrthoDB" id="9789368at2"/>
<dbReference type="InterPro" id="IPR010130">
    <property type="entry name" value="T1SS_OMP_TolC"/>
</dbReference>
<dbReference type="EMBL" id="RCTF01000002">
    <property type="protein sequence ID" value="RLP81172.1"/>
    <property type="molecule type" value="Genomic_DNA"/>
</dbReference>
<dbReference type="Gene3D" id="1.20.1600.10">
    <property type="entry name" value="Outer membrane efflux proteins (OEP)"/>
    <property type="match status" value="1"/>
</dbReference>
<comment type="caution">
    <text evidence="10">The sequence shown here is derived from an EMBL/GenBank/DDBJ whole genome shotgun (WGS) entry which is preliminary data.</text>
</comment>
<dbReference type="Pfam" id="PF02321">
    <property type="entry name" value="OEP"/>
    <property type="match status" value="2"/>
</dbReference>
<dbReference type="NCBIfam" id="TIGR01844">
    <property type="entry name" value="type_I_sec_TolC"/>
    <property type="match status" value="1"/>
</dbReference>
<evidence type="ECO:0000256" key="8">
    <source>
        <dbReference type="SAM" id="Coils"/>
    </source>
</evidence>
<dbReference type="AlphaFoldDB" id="A0A3L7AP16"/>
<name>A0A3L7AP16_9HYPH</name>
<dbReference type="InterPro" id="IPR003423">
    <property type="entry name" value="OMP_efflux"/>
</dbReference>
<protein>
    <submittedName>
        <fullName evidence="10">Channel protein TolC</fullName>
    </submittedName>
</protein>
<dbReference type="SUPFAM" id="SSF56954">
    <property type="entry name" value="Outer membrane efflux proteins (OEP)"/>
    <property type="match status" value="1"/>
</dbReference>
<organism evidence="10 11">
    <name type="scientific">Xanthobacter tagetidis</name>
    <dbReference type="NCBI Taxonomy" id="60216"/>
    <lineage>
        <taxon>Bacteria</taxon>
        <taxon>Pseudomonadati</taxon>
        <taxon>Pseudomonadota</taxon>
        <taxon>Alphaproteobacteria</taxon>
        <taxon>Hyphomicrobiales</taxon>
        <taxon>Xanthobacteraceae</taxon>
        <taxon>Xanthobacter</taxon>
    </lineage>
</organism>
<dbReference type="GO" id="GO:0015288">
    <property type="term" value="F:porin activity"/>
    <property type="evidence" value="ECO:0007669"/>
    <property type="project" value="TreeGrafter"/>
</dbReference>
<evidence type="ECO:0000256" key="6">
    <source>
        <dbReference type="ARBA" id="ARBA00023136"/>
    </source>
</evidence>
<keyword evidence="11" id="KW-1185">Reference proteome</keyword>
<keyword evidence="4" id="KW-1134">Transmembrane beta strand</keyword>
<keyword evidence="7" id="KW-0998">Cell outer membrane</keyword>
<comment type="similarity">
    <text evidence="2">Belongs to the outer membrane factor (OMF) (TC 1.B.17) family.</text>
</comment>
<evidence type="ECO:0000256" key="1">
    <source>
        <dbReference type="ARBA" id="ARBA00004442"/>
    </source>
</evidence>
<feature type="signal peptide" evidence="9">
    <location>
        <begin position="1"/>
        <end position="25"/>
    </location>
</feature>
<feature type="chain" id="PRO_5018262805" evidence="9">
    <location>
        <begin position="26"/>
        <end position="466"/>
    </location>
</feature>
<comment type="subcellular location">
    <subcellularLocation>
        <location evidence="1">Cell outer membrane</location>
    </subcellularLocation>
</comment>